<dbReference type="RefSeq" id="WP_322808499.1">
    <property type="nucleotide sequence ID" value="NZ_JAVBVO010000002.1"/>
</dbReference>
<dbReference type="GO" id="GO:0008270">
    <property type="term" value="F:zinc ion binding"/>
    <property type="evidence" value="ECO:0007669"/>
    <property type="project" value="UniProtKB-UniRule"/>
</dbReference>
<evidence type="ECO:0000256" key="6">
    <source>
        <dbReference type="ARBA" id="ARBA00031852"/>
    </source>
</evidence>
<dbReference type="InterPro" id="IPR001365">
    <property type="entry name" value="A_deaminase_dom"/>
</dbReference>
<dbReference type="SUPFAM" id="SSF51556">
    <property type="entry name" value="Metallo-dependent hydrolases"/>
    <property type="match status" value="1"/>
</dbReference>
<sequence>MLEQKVVEKLPKVELHCHLDGSVSRKTIRKIAEAQDYSLPESEAELRKLVQAGDECQSLLEYIGKFDTVLDCLQVEEAITEAAYDLIGDVKKENVTYIEVRFAPMLSTHKGLSADQVVQATLNGLKKGEADFGVTSRAILCMMRHHDNQKNHEIIELTKEYLGQGVVGIDLAGDEAKYPAGDYKSLLKVALEYNLPITLHAGECGCAGNVRESIDMGATRIGHGIALKDDPEILAYCIENGITVEMCPNSNLQTKTVTEWSDYPYLKFKDAGLKISLNTDNRTITDTNLTKEFMTLDNLYQIGYAGMQELTENGIKASFVDEQTKKALLQTVKTAYQEVR</sequence>
<dbReference type="InterPro" id="IPR032466">
    <property type="entry name" value="Metal_Hydrolase"/>
</dbReference>
<dbReference type="GO" id="GO:0004000">
    <property type="term" value="F:adenosine deaminase activity"/>
    <property type="evidence" value="ECO:0007669"/>
    <property type="project" value="UniProtKB-UniRule"/>
</dbReference>
<dbReference type="EMBL" id="JAVBVO010000002">
    <property type="protein sequence ID" value="MDZ5757711.1"/>
    <property type="molecule type" value="Genomic_DNA"/>
</dbReference>
<dbReference type="GO" id="GO:0009168">
    <property type="term" value="P:purine ribonucleoside monophosphate biosynthetic process"/>
    <property type="evidence" value="ECO:0007669"/>
    <property type="project" value="UniProtKB-UniRule"/>
</dbReference>
<feature type="domain" description="Adenosine deaminase" evidence="10">
    <location>
        <begin position="11"/>
        <end position="334"/>
    </location>
</feature>
<gene>
    <name evidence="9 11" type="primary">add</name>
    <name evidence="11" type="ORF">RAK27_03485</name>
</gene>
<feature type="binding site" evidence="9">
    <location>
        <position position="20"/>
    </location>
    <ligand>
        <name>substrate</name>
    </ligand>
</feature>
<evidence type="ECO:0000256" key="7">
    <source>
        <dbReference type="ARBA" id="ARBA00047989"/>
    </source>
</evidence>
<feature type="binding site" evidence="9">
    <location>
        <position position="200"/>
    </location>
    <ligand>
        <name>Zn(2+)</name>
        <dbReference type="ChEBI" id="CHEBI:29105"/>
        <note>catalytic</note>
    </ligand>
</feature>
<keyword evidence="4 9" id="KW-0862">Zinc</keyword>
<dbReference type="PANTHER" id="PTHR11409">
    <property type="entry name" value="ADENOSINE DEAMINASE"/>
    <property type="match status" value="1"/>
</dbReference>
<evidence type="ECO:0000256" key="8">
    <source>
        <dbReference type="ARBA" id="ARBA00049213"/>
    </source>
</evidence>
<evidence type="ECO:0000313" key="11">
    <source>
        <dbReference type="EMBL" id="MDZ5757711.1"/>
    </source>
</evidence>
<dbReference type="AlphaFoldDB" id="A0AAW9JYD5"/>
<dbReference type="CDD" id="cd01320">
    <property type="entry name" value="ADA"/>
    <property type="match status" value="1"/>
</dbReference>
<comment type="caution">
    <text evidence="9">Lacks conserved residue(s) required for the propagation of feature annotation.</text>
</comment>
<dbReference type="GO" id="GO:0043103">
    <property type="term" value="P:hypoxanthine salvage"/>
    <property type="evidence" value="ECO:0007669"/>
    <property type="project" value="TreeGrafter"/>
</dbReference>
<dbReference type="GO" id="GO:0006154">
    <property type="term" value="P:adenosine catabolic process"/>
    <property type="evidence" value="ECO:0007669"/>
    <property type="project" value="TreeGrafter"/>
</dbReference>
<dbReference type="Gene3D" id="3.20.20.140">
    <property type="entry name" value="Metal-dependent hydrolases"/>
    <property type="match status" value="1"/>
</dbReference>
<evidence type="ECO:0000256" key="1">
    <source>
        <dbReference type="ARBA" id="ARBA00012784"/>
    </source>
</evidence>
<keyword evidence="2 9" id="KW-0479">Metal-binding</keyword>
<dbReference type="PANTHER" id="PTHR11409:SF43">
    <property type="entry name" value="ADENOSINE DEAMINASE"/>
    <property type="match status" value="1"/>
</dbReference>
<accession>A0AAW9JYD5</accession>
<dbReference type="GO" id="GO:0009117">
    <property type="term" value="P:nucleotide metabolic process"/>
    <property type="evidence" value="ECO:0007669"/>
    <property type="project" value="UniProtKB-KW"/>
</dbReference>
<evidence type="ECO:0000256" key="9">
    <source>
        <dbReference type="HAMAP-Rule" id="MF_00540"/>
    </source>
</evidence>
<dbReference type="Pfam" id="PF00962">
    <property type="entry name" value="A_deaminase"/>
    <property type="match status" value="1"/>
</dbReference>
<feature type="binding site" evidence="9">
    <location>
        <position position="280"/>
    </location>
    <ligand>
        <name>Zn(2+)</name>
        <dbReference type="ChEBI" id="CHEBI:29105"/>
        <note>catalytic</note>
    </ligand>
</feature>
<feature type="site" description="Important for catalytic activity" evidence="9">
    <location>
        <position position="223"/>
    </location>
</feature>
<comment type="catalytic activity">
    <reaction evidence="8">
        <text>2'-deoxyadenosine + H2O + H(+) = 2'-deoxyinosine + NH4(+)</text>
        <dbReference type="Rhea" id="RHEA:28190"/>
        <dbReference type="ChEBI" id="CHEBI:15377"/>
        <dbReference type="ChEBI" id="CHEBI:15378"/>
        <dbReference type="ChEBI" id="CHEBI:17256"/>
        <dbReference type="ChEBI" id="CHEBI:28938"/>
        <dbReference type="ChEBI" id="CHEBI:28997"/>
        <dbReference type="EC" id="3.5.4.4"/>
    </reaction>
    <physiologicalReaction direction="left-to-right" evidence="8">
        <dbReference type="Rhea" id="RHEA:28191"/>
    </physiologicalReaction>
</comment>
<organism evidence="11 12">
    <name type="scientific">Carnobacterium maltaromaticum</name>
    <name type="common">Carnobacterium piscicola</name>
    <dbReference type="NCBI Taxonomy" id="2751"/>
    <lineage>
        <taxon>Bacteria</taxon>
        <taxon>Bacillati</taxon>
        <taxon>Bacillota</taxon>
        <taxon>Bacilli</taxon>
        <taxon>Lactobacillales</taxon>
        <taxon>Carnobacteriaceae</taxon>
        <taxon>Carnobacterium</taxon>
    </lineage>
</organism>
<dbReference type="GO" id="GO:0046103">
    <property type="term" value="P:inosine biosynthetic process"/>
    <property type="evidence" value="ECO:0007669"/>
    <property type="project" value="TreeGrafter"/>
</dbReference>
<protein>
    <recommendedName>
        <fullName evidence="1 9">Adenosine deaminase</fullName>
        <ecNumber evidence="1 9">3.5.4.4</ecNumber>
    </recommendedName>
    <alternativeName>
        <fullName evidence="6 9">Adenosine aminohydrolase</fullName>
    </alternativeName>
</protein>
<proteinExistence type="inferred from homology"/>
<comment type="cofactor">
    <cofactor evidence="9">
        <name>Zn(2+)</name>
        <dbReference type="ChEBI" id="CHEBI:29105"/>
    </cofactor>
    <text evidence="9">Binds 1 zinc ion per subunit.</text>
</comment>
<feature type="binding site" evidence="9">
    <location>
        <position position="173"/>
    </location>
    <ligand>
        <name>substrate</name>
    </ligand>
</feature>
<keyword evidence="5 9" id="KW-0546">Nucleotide metabolism</keyword>
<comment type="catalytic activity">
    <reaction evidence="7">
        <text>adenosine + H2O + H(+) = inosine + NH4(+)</text>
        <dbReference type="Rhea" id="RHEA:24408"/>
        <dbReference type="ChEBI" id="CHEBI:15377"/>
        <dbReference type="ChEBI" id="CHEBI:15378"/>
        <dbReference type="ChEBI" id="CHEBI:16335"/>
        <dbReference type="ChEBI" id="CHEBI:17596"/>
        <dbReference type="ChEBI" id="CHEBI:28938"/>
        <dbReference type="EC" id="3.5.4.4"/>
    </reaction>
    <physiologicalReaction direction="left-to-right" evidence="7">
        <dbReference type="Rhea" id="RHEA:24409"/>
    </physiologicalReaction>
</comment>
<dbReference type="NCBIfam" id="TIGR01430">
    <property type="entry name" value="aden_deam"/>
    <property type="match status" value="1"/>
</dbReference>
<evidence type="ECO:0000313" key="12">
    <source>
        <dbReference type="Proteomes" id="UP001290462"/>
    </source>
</evidence>
<name>A0AAW9JYD5_CARML</name>
<dbReference type="HAMAP" id="MF_00540">
    <property type="entry name" value="A_deaminase"/>
    <property type="match status" value="1"/>
</dbReference>
<dbReference type="InterPro" id="IPR028893">
    <property type="entry name" value="A_deaminase"/>
</dbReference>
<comment type="similarity">
    <text evidence="9">Belongs to the metallo-dependent hydrolases superfamily. Adenosine and AMP deaminases family. Adenosine deaminase subfamily.</text>
</comment>
<dbReference type="Proteomes" id="UP001290462">
    <property type="component" value="Unassembled WGS sequence"/>
</dbReference>
<dbReference type="EC" id="3.5.4.4" evidence="1 9"/>
<keyword evidence="3 9" id="KW-0378">Hydrolase</keyword>
<dbReference type="GO" id="GO:0005829">
    <property type="term" value="C:cytosol"/>
    <property type="evidence" value="ECO:0007669"/>
    <property type="project" value="TreeGrafter"/>
</dbReference>
<evidence type="ECO:0000256" key="5">
    <source>
        <dbReference type="ARBA" id="ARBA00023080"/>
    </source>
</evidence>
<evidence type="ECO:0000259" key="10">
    <source>
        <dbReference type="Pfam" id="PF00962"/>
    </source>
</evidence>
<evidence type="ECO:0000256" key="2">
    <source>
        <dbReference type="ARBA" id="ARBA00022723"/>
    </source>
</evidence>
<feature type="binding site" evidence="9">
    <location>
        <position position="18"/>
    </location>
    <ligand>
        <name>substrate</name>
    </ligand>
</feature>
<evidence type="ECO:0000256" key="4">
    <source>
        <dbReference type="ARBA" id="ARBA00022833"/>
    </source>
</evidence>
<comment type="caution">
    <text evidence="11">The sequence shown here is derived from an EMBL/GenBank/DDBJ whole genome shotgun (WGS) entry which is preliminary data.</text>
</comment>
<reference evidence="11" key="1">
    <citation type="submission" date="2023-08" db="EMBL/GenBank/DDBJ databases">
        <title>Genomic characterization of piscicolin 126 produced by Carnobacterium maltaromaticum CM22 strain isolated from salmon (Salmo salar).</title>
        <authorList>
            <person name="Gonzalez-Gragera E."/>
            <person name="Garcia-Lopez J.D."/>
            <person name="Teso-Perez C."/>
            <person name="Gimenez-Hernandez I."/>
            <person name="Peralta-Sanchez J.M."/>
            <person name="Valdivia E."/>
            <person name="Montalban-Lopez M."/>
            <person name="Martin-Platero A.M."/>
            <person name="Banos A."/>
            <person name="Martinez-Bueno M."/>
        </authorList>
    </citation>
    <scope>NUCLEOTIDE SEQUENCE</scope>
    <source>
        <strain evidence="11">CM22</strain>
    </source>
</reference>
<feature type="binding site" evidence="9">
    <location>
        <position position="16"/>
    </location>
    <ligand>
        <name>Zn(2+)</name>
        <dbReference type="ChEBI" id="CHEBI:29105"/>
        <note>catalytic</note>
    </ligand>
</feature>
<comment type="function">
    <text evidence="9">Catalyzes the hydrolytic deamination of adenosine and 2-deoxyadenosine.</text>
</comment>
<feature type="binding site" evidence="9">
    <location>
        <position position="18"/>
    </location>
    <ligand>
        <name>Zn(2+)</name>
        <dbReference type="ChEBI" id="CHEBI:29105"/>
        <note>catalytic</note>
    </ligand>
</feature>
<dbReference type="InterPro" id="IPR006330">
    <property type="entry name" value="Ado/ade_deaminase"/>
</dbReference>
<evidence type="ECO:0000256" key="3">
    <source>
        <dbReference type="ARBA" id="ARBA00022801"/>
    </source>
</evidence>
<feature type="active site" description="Proton donor" evidence="9">
    <location>
        <position position="203"/>
    </location>
</feature>